<evidence type="ECO:0000313" key="13">
    <source>
        <dbReference type="EMBL" id="ABL02105.1"/>
    </source>
</evidence>
<proteinExistence type="inferred from homology"/>
<keyword evidence="6 11" id="KW-0548">Nucleotidyltransferase</keyword>
<dbReference type="GO" id="GO:0009435">
    <property type="term" value="P:NAD+ biosynthetic process"/>
    <property type="evidence" value="ECO:0007669"/>
    <property type="project" value="UniProtKB-UniRule"/>
</dbReference>
<dbReference type="eggNOG" id="COG1057">
    <property type="taxonomic scope" value="Bacteria"/>
</dbReference>
<organism evidence="13 14">
    <name type="scientific">Ruthia magnifica subsp. Calyptogena magnifica</name>
    <dbReference type="NCBI Taxonomy" id="413404"/>
    <lineage>
        <taxon>Bacteria</taxon>
        <taxon>Pseudomonadati</taxon>
        <taxon>Pseudomonadota</taxon>
        <taxon>Gammaproteobacteria</taxon>
        <taxon>Candidatus Pseudothioglobaceae</taxon>
        <taxon>Candidatus Ruthturnera</taxon>
    </lineage>
</organism>
<name>A1AVZ8_RUTMC</name>
<evidence type="ECO:0000256" key="6">
    <source>
        <dbReference type="ARBA" id="ARBA00022695"/>
    </source>
</evidence>
<dbReference type="HOGENOM" id="CLU_069765_0_0_6"/>
<accession>A1AVZ8</accession>
<keyword evidence="9 11" id="KW-0520">NAD</keyword>
<evidence type="ECO:0000256" key="5">
    <source>
        <dbReference type="ARBA" id="ARBA00022679"/>
    </source>
</evidence>
<keyword evidence="5 11" id="KW-0808">Transferase</keyword>
<sequence length="225" mass="25920">MSIAKEPRFKMISFFGGSFDPIHYGHLKNATQLKTELGLSKLFLMPCAKPVHKKQLNFNVNQRMDMLRLAVEEFNTLSIDTREVNHNRDSYTIDSLKHIQSDYQNDSICLIMGVDSFNTLSSWKAYQVFYQYCHLVVIARADTFTHQEKYGFKLTSTVGDLAKQKTGFVFFANNQILDISSSAIHDILLNILQRRINTTLSNKIRDQQNLSKLLPKSIIDYIDTL</sequence>
<dbReference type="EC" id="2.7.7.18" evidence="11"/>
<evidence type="ECO:0000256" key="3">
    <source>
        <dbReference type="ARBA" id="ARBA00009014"/>
    </source>
</evidence>
<dbReference type="EMBL" id="CP000488">
    <property type="protein sequence ID" value="ABL02105.1"/>
    <property type="molecule type" value="Genomic_DNA"/>
</dbReference>
<dbReference type="InterPro" id="IPR014729">
    <property type="entry name" value="Rossmann-like_a/b/a_fold"/>
</dbReference>
<dbReference type="HAMAP" id="MF_00244">
    <property type="entry name" value="NaMN_adenylyltr"/>
    <property type="match status" value="1"/>
</dbReference>
<dbReference type="CDD" id="cd02165">
    <property type="entry name" value="NMNAT"/>
    <property type="match status" value="1"/>
</dbReference>
<keyword evidence="8 11" id="KW-0067">ATP-binding</keyword>
<comment type="catalytic activity">
    <reaction evidence="10 11">
        <text>nicotinate beta-D-ribonucleotide + ATP + H(+) = deamido-NAD(+) + diphosphate</text>
        <dbReference type="Rhea" id="RHEA:22860"/>
        <dbReference type="ChEBI" id="CHEBI:15378"/>
        <dbReference type="ChEBI" id="CHEBI:30616"/>
        <dbReference type="ChEBI" id="CHEBI:33019"/>
        <dbReference type="ChEBI" id="CHEBI:57502"/>
        <dbReference type="ChEBI" id="CHEBI:58437"/>
        <dbReference type="EC" id="2.7.7.18"/>
    </reaction>
</comment>
<dbReference type="OrthoDB" id="5295945at2"/>
<dbReference type="InterPro" id="IPR004821">
    <property type="entry name" value="Cyt_trans-like"/>
</dbReference>
<comment type="pathway">
    <text evidence="2 11">Cofactor biosynthesis; NAD(+) biosynthesis; deamido-NAD(+) from nicotinate D-ribonucleotide: step 1/1.</text>
</comment>
<dbReference type="SUPFAM" id="SSF52374">
    <property type="entry name" value="Nucleotidylyl transferase"/>
    <property type="match status" value="1"/>
</dbReference>
<dbReference type="RefSeq" id="WP_011737730.1">
    <property type="nucleotide sequence ID" value="NC_008610.1"/>
</dbReference>
<dbReference type="NCBIfam" id="TIGR00125">
    <property type="entry name" value="cyt_tran_rel"/>
    <property type="match status" value="1"/>
</dbReference>
<feature type="domain" description="Cytidyltransferase-like" evidence="12">
    <location>
        <begin position="14"/>
        <end position="184"/>
    </location>
</feature>
<evidence type="ECO:0000256" key="2">
    <source>
        <dbReference type="ARBA" id="ARBA00005019"/>
    </source>
</evidence>
<evidence type="ECO:0000313" key="14">
    <source>
        <dbReference type="Proteomes" id="UP000002587"/>
    </source>
</evidence>
<dbReference type="PANTHER" id="PTHR39321:SF3">
    <property type="entry name" value="PHOSPHOPANTETHEINE ADENYLYLTRANSFERASE"/>
    <property type="match status" value="1"/>
</dbReference>
<evidence type="ECO:0000256" key="8">
    <source>
        <dbReference type="ARBA" id="ARBA00022840"/>
    </source>
</evidence>
<comment type="similarity">
    <text evidence="3 11">Belongs to the NadD family.</text>
</comment>
<dbReference type="KEGG" id="rma:Rmag_0327"/>
<evidence type="ECO:0000256" key="11">
    <source>
        <dbReference type="HAMAP-Rule" id="MF_00244"/>
    </source>
</evidence>
<dbReference type="UniPathway" id="UPA00253">
    <property type="reaction ID" value="UER00332"/>
</dbReference>
<evidence type="ECO:0000256" key="7">
    <source>
        <dbReference type="ARBA" id="ARBA00022741"/>
    </source>
</evidence>
<comment type="function">
    <text evidence="1 11">Catalyzes the reversible adenylation of nicotinate mononucleotide (NaMN) to nicotinic acid adenine dinucleotide (NaAD).</text>
</comment>
<dbReference type="GO" id="GO:0004515">
    <property type="term" value="F:nicotinate-nucleotide adenylyltransferase activity"/>
    <property type="evidence" value="ECO:0007669"/>
    <property type="project" value="UniProtKB-UniRule"/>
</dbReference>
<dbReference type="NCBIfam" id="TIGR00482">
    <property type="entry name" value="nicotinate (nicotinamide) nucleotide adenylyltransferase"/>
    <property type="match status" value="1"/>
</dbReference>
<dbReference type="InterPro" id="IPR005248">
    <property type="entry name" value="NadD/NMNAT"/>
</dbReference>
<evidence type="ECO:0000256" key="4">
    <source>
        <dbReference type="ARBA" id="ARBA00022642"/>
    </source>
</evidence>
<evidence type="ECO:0000256" key="1">
    <source>
        <dbReference type="ARBA" id="ARBA00002324"/>
    </source>
</evidence>
<evidence type="ECO:0000256" key="9">
    <source>
        <dbReference type="ARBA" id="ARBA00023027"/>
    </source>
</evidence>
<dbReference type="Proteomes" id="UP000002587">
    <property type="component" value="Chromosome"/>
</dbReference>
<keyword evidence="7 11" id="KW-0547">Nucleotide-binding</keyword>
<gene>
    <name evidence="11" type="primary">nadD</name>
    <name evidence="13" type="ordered locus">Rmag_0327</name>
</gene>
<dbReference type="AlphaFoldDB" id="A1AVZ8"/>
<evidence type="ECO:0000259" key="12">
    <source>
        <dbReference type="Pfam" id="PF01467"/>
    </source>
</evidence>
<protein>
    <recommendedName>
        <fullName evidence="11">Probable nicotinate-nucleotide adenylyltransferase</fullName>
        <ecNumber evidence="11">2.7.7.18</ecNumber>
    </recommendedName>
    <alternativeName>
        <fullName evidence="11">Deamido-NAD(+) diphosphorylase</fullName>
    </alternativeName>
    <alternativeName>
        <fullName evidence="11">Deamido-NAD(+) pyrophosphorylase</fullName>
    </alternativeName>
    <alternativeName>
        <fullName evidence="11">Nicotinate mononucleotide adenylyltransferase</fullName>
        <shortName evidence="11">NaMN adenylyltransferase</shortName>
    </alternativeName>
</protein>
<keyword evidence="14" id="KW-1185">Reference proteome</keyword>
<evidence type="ECO:0000256" key="10">
    <source>
        <dbReference type="ARBA" id="ARBA00048721"/>
    </source>
</evidence>
<reference evidence="13 14" key="1">
    <citation type="journal article" date="2007" name="Science">
        <title>The Calyptogena magnifica chemoautotrophic symbiont genome.</title>
        <authorList>
            <person name="Newton I.L.G."/>
            <person name="Woyke T."/>
            <person name="Auchtung T.A."/>
            <person name="Dilly G.F."/>
            <person name="Dutton R.J."/>
            <person name="Fisher M.C."/>
            <person name="Fontanez K.M."/>
            <person name="Lau E."/>
            <person name="Stewart F.J."/>
            <person name="Richardson P.M."/>
            <person name="Barry K.W."/>
            <person name="Saunders E."/>
            <person name="Detter J.C."/>
            <person name="Wu D."/>
            <person name="Eisen J.A."/>
            <person name="Cavanaugh C.M."/>
        </authorList>
    </citation>
    <scope>NUCLEOTIDE SEQUENCE [LARGE SCALE GENOMIC DNA]</scope>
    <source>
        <strain evidence="13 14">Cm</strain>
    </source>
</reference>
<dbReference type="STRING" id="413404.Rmag_0327"/>
<dbReference type="GO" id="GO:0005524">
    <property type="term" value="F:ATP binding"/>
    <property type="evidence" value="ECO:0007669"/>
    <property type="project" value="UniProtKB-KW"/>
</dbReference>
<dbReference type="Gene3D" id="3.40.50.620">
    <property type="entry name" value="HUPs"/>
    <property type="match status" value="1"/>
</dbReference>
<dbReference type="Pfam" id="PF01467">
    <property type="entry name" value="CTP_transf_like"/>
    <property type="match status" value="1"/>
</dbReference>
<dbReference type="PANTHER" id="PTHR39321">
    <property type="entry name" value="NICOTINATE-NUCLEOTIDE ADENYLYLTRANSFERASE-RELATED"/>
    <property type="match status" value="1"/>
</dbReference>
<keyword evidence="4 11" id="KW-0662">Pyridine nucleotide biosynthesis</keyword>